<accession>A0A0W0FPX9</accession>
<dbReference type="EMBL" id="LATX01001774">
    <property type="protein sequence ID" value="KTB38264.1"/>
    <property type="molecule type" value="Genomic_DNA"/>
</dbReference>
<proteinExistence type="predicted"/>
<sequence length="407" mass="44150">MSFSNLSNSHLARVEPKGNTSSSVASDQSQPPPAPRPRGRSFIYDNANHGSELQQEPKSLEVETETTTPSSAMTPTSSALHDVPIAPSSGVQETLASVASVLATPAVVDDTTPSASETTRVPQGPTVDDQDATKRDVMHPAHSTGSTKRKRCADDSNESELEATSATAEVRSAHVTDLARRKRRAYNLVDGPVPPSGNVLPVSKQMPSISTPDAATTRATANMQTVFAVRSSASHTLTGFCSNTECRSGPTETSWGKYGAELCILHLQYESFDNISVTKNKDIAKHIKALEIAGMVQRTTKGRKWSDFHVTPPAFMLPMSYLDEVSTKIDQEEAKKILVWSTALTIPGKDVRVPQGFTIPAHSYALTGAEEWIPVEPARLDMWPMTTRLWRAVSVNGQIQPTDWQFP</sequence>
<feature type="compositionally biased region" description="Low complexity" evidence="1">
    <location>
        <begin position="65"/>
        <end position="79"/>
    </location>
</feature>
<evidence type="ECO:0000313" key="3">
    <source>
        <dbReference type="Proteomes" id="UP000054988"/>
    </source>
</evidence>
<feature type="compositionally biased region" description="Polar residues" evidence="1">
    <location>
        <begin position="111"/>
        <end position="121"/>
    </location>
</feature>
<feature type="compositionally biased region" description="Polar residues" evidence="1">
    <location>
        <begin position="1"/>
        <end position="10"/>
    </location>
</feature>
<gene>
    <name evidence="2" type="ORF">WG66_9231</name>
</gene>
<feature type="region of interest" description="Disordered" evidence="1">
    <location>
        <begin position="109"/>
        <end position="212"/>
    </location>
</feature>
<feature type="compositionally biased region" description="Polar residues" evidence="1">
    <location>
        <begin position="18"/>
        <end position="29"/>
    </location>
</feature>
<feature type="region of interest" description="Disordered" evidence="1">
    <location>
        <begin position="1"/>
        <end position="85"/>
    </location>
</feature>
<comment type="caution">
    <text evidence="2">The sequence shown here is derived from an EMBL/GenBank/DDBJ whole genome shotgun (WGS) entry which is preliminary data.</text>
</comment>
<dbReference type="Proteomes" id="UP000054988">
    <property type="component" value="Unassembled WGS sequence"/>
</dbReference>
<reference evidence="2 3" key="1">
    <citation type="submission" date="2015-12" db="EMBL/GenBank/DDBJ databases">
        <title>Draft genome sequence of Moniliophthora roreri, the causal agent of frosty pod rot of cacao.</title>
        <authorList>
            <person name="Aime M.C."/>
            <person name="Diaz-Valderrama J.R."/>
            <person name="Kijpornyongpan T."/>
            <person name="Phillips-Mora W."/>
        </authorList>
    </citation>
    <scope>NUCLEOTIDE SEQUENCE [LARGE SCALE GENOMIC DNA]</scope>
    <source>
        <strain evidence="2 3">MCA 2952</strain>
    </source>
</reference>
<protein>
    <submittedName>
        <fullName evidence="2">Uncharacterized protein</fullName>
    </submittedName>
</protein>
<evidence type="ECO:0000313" key="2">
    <source>
        <dbReference type="EMBL" id="KTB38264.1"/>
    </source>
</evidence>
<organism evidence="2 3">
    <name type="scientific">Moniliophthora roreri</name>
    <name type="common">Frosty pod rot fungus</name>
    <name type="synonym">Monilia roreri</name>
    <dbReference type="NCBI Taxonomy" id="221103"/>
    <lineage>
        <taxon>Eukaryota</taxon>
        <taxon>Fungi</taxon>
        <taxon>Dikarya</taxon>
        <taxon>Basidiomycota</taxon>
        <taxon>Agaricomycotina</taxon>
        <taxon>Agaricomycetes</taxon>
        <taxon>Agaricomycetidae</taxon>
        <taxon>Agaricales</taxon>
        <taxon>Marasmiineae</taxon>
        <taxon>Marasmiaceae</taxon>
        <taxon>Moniliophthora</taxon>
    </lineage>
</organism>
<feature type="compositionally biased region" description="Polar residues" evidence="1">
    <location>
        <begin position="48"/>
        <end position="57"/>
    </location>
</feature>
<dbReference type="AlphaFoldDB" id="A0A0W0FPX9"/>
<name>A0A0W0FPX9_MONRR</name>
<evidence type="ECO:0000256" key="1">
    <source>
        <dbReference type="SAM" id="MobiDB-lite"/>
    </source>
</evidence>